<accession>Q8ET16</accession>
<dbReference type="GO" id="GO:0016020">
    <property type="term" value="C:membrane"/>
    <property type="evidence" value="ECO:0007669"/>
    <property type="project" value="InterPro"/>
</dbReference>
<protein>
    <submittedName>
        <fullName evidence="5">Amino acid ABC transporter ATP-binding protein</fullName>
    </submittedName>
</protein>
<evidence type="ECO:0000256" key="1">
    <source>
        <dbReference type="ARBA" id="ARBA00022448"/>
    </source>
</evidence>
<dbReference type="PANTHER" id="PTHR43423:SF1">
    <property type="entry name" value="ABC TRANSPORTER I FAMILY MEMBER 17"/>
    <property type="match status" value="1"/>
</dbReference>
<evidence type="ECO:0000313" key="5">
    <source>
        <dbReference type="EMBL" id="BAC12404.1"/>
    </source>
</evidence>
<dbReference type="Proteomes" id="UP000000822">
    <property type="component" value="Chromosome"/>
</dbReference>
<dbReference type="Gene3D" id="3.40.50.300">
    <property type="entry name" value="P-loop containing nucleotide triphosphate hydrolases"/>
    <property type="match status" value="1"/>
</dbReference>
<dbReference type="Pfam" id="PF00005">
    <property type="entry name" value="ABC_tran"/>
    <property type="match status" value="1"/>
</dbReference>
<keyword evidence="3 5" id="KW-0067">ATP-binding</keyword>
<gene>
    <name evidence="5" type="ordered locus">OB0448</name>
</gene>
<dbReference type="InterPro" id="IPR005670">
    <property type="entry name" value="PstB-like"/>
</dbReference>
<dbReference type="RefSeq" id="WP_011064854.1">
    <property type="nucleotide sequence ID" value="NC_004193.1"/>
</dbReference>
<name>Q8ET16_OCEIH</name>
<keyword evidence="2" id="KW-0547">Nucleotide-binding</keyword>
<dbReference type="InterPro" id="IPR027417">
    <property type="entry name" value="P-loop_NTPase"/>
</dbReference>
<evidence type="ECO:0000256" key="3">
    <source>
        <dbReference type="ARBA" id="ARBA00022840"/>
    </source>
</evidence>
<dbReference type="InterPro" id="IPR003593">
    <property type="entry name" value="AAA+_ATPase"/>
</dbReference>
<dbReference type="SUPFAM" id="SSF52540">
    <property type="entry name" value="P-loop containing nucleoside triphosphate hydrolases"/>
    <property type="match status" value="1"/>
</dbReference>
<organism evidence="5 6">
    <name type="scientific">Oceanobacillus iheyensis (strain DSM 14371 / CIP 107618 / JCM 11309 / KCTC 3954 / HTE831)</name>
    <dbReference type="NCBI Taxonomy" id="221109"/>
    <lineage>
        <taxon>Bacteria</taxon>
        <taxon>Bacillati</taxon>
        <taxon>Bacillota</taxon>
        <taxon>Bacilli</taxon>
        <taxon>Bacillales</taxon>
        <taxon>Bacillaceae</taxon>
        <taxon>Oceanobacillus</taxon>
    </lineage>
</organism>
<dbReference type="GO" id="GO:0005524">
    <property type="term" value="F:ATP binding"/>
    <property type="evidence" value="ECO:0007669"/>
    <property type="project" value="UniProtKB-KW"/>
</dbReference>
<dbReference type="GO" id="GO:0035435">
    <property type="term" value="P:phosphate ion transmembrane transport"/>
    <property type="evidence" value="ECO:0007669"/>
    <property type="project" value="InterPro"/>
</dbReference>
<dbReference type="OrthoDB" id="1679618at2"/>
<dbReference type="KEGG" id="oih:OB0448"/>
<dbReference type="SMART" id="SM00382">
    <property type="entry name" value="AAA"/>
    <property type="match status" value="1"/>
</dbReference>
<dbReference type="PANTHER" id="PTHR43423">
    <property type="entry name" value="ABC TRANSPORTER I FAMILY MEMBER 17"/>
    <property type="match status" value="1"/>
</dbReference>
<reference evidence="5 6" key="1">
    <citation type="journal article" date="2001" name="FEMS Microbiol. Lett.">
        <title>Oceanobacillus iheyensis gen. nov., sp. nov., a deep-sea extremely halotolerant and alkaliphilic species isolated from a depth of 1050 m on the Iheya Ridge.</title>
        <authorList>
            <person name="Lu J."/>
            <person name="Nogi Y."/>
            <person name="Takami H."/>
        </authorList>
    </citation>
    <scope>NUCLEOTIDE SEQUENCE [LARGE SCALE GENOMIC DNA]</scope>
    <source>
        <strain evidence="6">DSM 14371 / CIP 107618 / JCM 11309 / KCTC 3954 / HTE831</strain>
    </source>
</reference>
<dbReference type="GO" id="GO:0016887">
    <property type="term" value="F:ATP hydrolysis activity"/>
    <property type="evidence" value="ECO:0007669"/>
    <property type="project" value="InterPro"/>
</dbReference>
<reference evidence="5 6" key="2">
    <citation type="journal article" date="2002" name="Nucleic Acids Res.">
        <title>Genome sequence of Oceanobacillus iheyensis isolated from the Iheya Ridge and its unexpected adaptive capabilities to extreme environments.</title>
        <authorList>
            <person name="Takami H."/>
            <person name="Takaki Y."/>
            <person name="Uchiyama I."/>
        </authorList>
    </citation>
    <scope>NUCLEOTIDE SEQUENCE [LARGE SCALE GENOMIC DNA]</scope>
    <source>
        <strain evidence="6">DSM 14371 / CIP 107618 / JCM 11309 / KCTC 3954 / HTE831</strain>
    </source>
</reference>
<feature type="domain" description="ABC transporter" evidence="4">
    <location>
        <begin position="12"/>
        <end position="241"/>
    </location>
</feature>
<dbReference type="PROSITE" id="PS50893">
    <property type="entry name" value="ABC_TRANSPORTER_2"/>
    <property type="match status" value="1"/>
</dbReference>
<dbReference type="EMBL" id="BA000028">
    <property type="protein sequence ID" value="BAC12404.1"/>
    <property type="molecule type" value="Genomic_DNA"/>
</dbReference>
<evidence type="ECO:0000313" key="6">
    <source>
        <dbReference type="Proteomes" id="UP000000822"/>
    </source>
</evidence>
<sequence>MTNSNNHDELALELENVSFSDGDISIIKQITGIIPKGKITTLVGPSGAGKTTIFRLCNGLISPDDGNIHLFGDPISTLEPTNLRRTVGIALQQATMLSGTVMKNLALPKTLQGESLDEDTAFSLLEQVGLDRGLLHRNVADLSGGQKQKVSIARTLVNEPSILLLDEITSSLDRVSKRDIEQLIKKLNQEYNVTIAWITHNIEQALSIGDYTWVMMNGSLLESGDSNLLENPTNPAVREFIKGELS</sequence>
<dbReference type="HOGENOM" id="CLU_000604_1_22_9"/>
<proteinExistence type="predicted"/>
<evidence type="ECO:0000256" key="2">
    <source>
        <dbReference type="ARBA" id="ARBA00022741"/>
    </source>
</evidence>
<dbReference type="PROSITE" id="PS00211">
    <property type="entry name" value="ABC_TRANSPORTER_1"/>
    <property type="match status" value="1"/>
</dbReference>
<dbReference type="GO" id="GO:0005315">
    <property type="term" value="F:phosphate transmembrane transporter activity"/>
    <property type="evidence" value="ECO:0007669"/>
    <property type="project" value="InterPro"/>
</dbReference>
<dbReference type="InterPro" id="IPR003439">
    <property type="entry name" value="ABC_transporter-like_ATP-bd"/>
</dbReference>
<evidence type="ECO:0000259" key="4">
    <source>
        <dbReference type="PROSITE" id="PS50893"/>
    </source>
</evidence>
<keyword evidence="1" id="KW-0813">Transport</keyword>
<dbReference type="InterPro" id="IPR017871">
    <property type="entry name" value="ABC_transporter-like_CS"/>
</dbReference>
<dbReference type="AlphaFoldDB" id="Q8ET16"/>
<dbReference type="PhylomeDB" id="Q8ET16"/>
<dbReference type="STRING" id="221109.gene:10732651"/>
<dbReference type="eggNOG" id="COG1117">
    <property type="taxonomic scope" value="Bacteria"/>
</dbReference>
<keyword evidence="6" id="KW-1185">Reference proteome</keyword>
<dbReference type="CDD" id="cd03260">
    <property type="entry name" value="ABC_PstB_phosphate_transporter"/>
    <property type="match status" value="1"/>
</dbReference>